<dbReference type="AlphaFoldDB" id="Q6ZD73"/>
<name>Q6ZD73_ORYSJ</name>
<dbReference type="EMBL" id="AP004462">
    <property type="protein sequence ID" value="BAD09387.1"/>
    <property type="molecule type" value="Genomic_DNA"/>
</dbReference>
<dbReference type="Proteomes" id="UP000000763">
    <property type="component" value="Chromosome 8"/>
</dbReference>
<proteinExistence type="predicted"/>
<reference evidence="2" key="1">
    <citation type="journal article" date="2005" name="Nature">
        <title>The map-based sequence of the rice genome.</title>
        <authorList>
            <consortium name="International rice genome sequencing project (IRGSP)"/>
            <person name="Matsumoto T."/>
            <person name="Wu J."/>
            <person name="Kanamori H."/>
            <person name="Katayose Y."/>
            <person name="Fujisawa M."/>
            <person name="Namiki N."/>
            <person name="Mizuno H."/>
            <person name="Yamamoto K."/>
            <person name="Antonio B.A."/>
            <person name="Baba T."/>
            <person name="Sakata K."/>
            <person name="Nagamura Y."/>
            <person name="Aoki H."/>
            <person name="Arikawa K."/>
            <person name="Arita K."/>
            <person name="Bito T."/>
            <person name="Chiden Y."/>
            <person name="Fujitsuka N."/>
            <person name="Fukunaka R."/>
            <person name="Hamada M."/>
            <person name="Harada C."/>
            <person name="Hayashi A."/>
            <person name="Hijishita S."/>
            <person name="Honda M."/>
            <person name="Hosokawa S."/>
            <person name="Ichikawa Y."/>
            <person name="Idonuma A."/>
            <person name="Iijima M."/>
            <person name="Ikeda M."/>
            <person name="Ikeno M."/>
            <person name="Ito K."/>
            <person name="Ito S."/>
            <person name="Ito T."/>
            <person name="Ito Y."/>
            <person name="Ito Y."/>
            <person name="Iwabuchi A."/>
            <person name="Kamiya K."/>
            <person name="Karasawa W."/>
            <person name="Kurita K."/>
            <person name="Katagiri S."/>
            <person name="Kikuta A."/>
            <person name="Kobayashi H."/>
            <person name="Kobayashi N."/>
            <person name="Machita K."/>
            <person name="Maehara T."/>
            <person name="Masukawa M."/>
            <person name="Mizubayashi T."/>
            <person name="Mukai Y."/>
            <person name="Nagasaki H."/>
            <person name="Nagata Y."/>
            <person name="Naito S."/>
            <person name="Nakashima M."/>
            <person name="Nakama Y."/>
            <person name="Nakamichi Y."/>
            <person name="Nakamura M."/>
            <person name="Meguro A."/>
            <person name="Negishi M."/>
            <person name="Ohta I."/>
            <person name="Ohta T."/>
            <person name="Okamoto M."/>
            <person name="Ono N."/>
            <person name="Saji S."/>
            <person name="Sakaguchi M."/>
            <person name="Sakai K."/>
            <person name="Shibata M."/>
            <person name="Shimokawa T."/>
            <person name="Song J."/>
            <person name="Takazaki Y."/>
            <person name="Terasawa K."/>
            <person name="Tsugane M."/>
            <person name="Tsuji K."/>
            <person name="Ueda S."/>
            <person name="Waki K."/>
            <person name="Yamagata H."/>
            <person name="Yamamoto M."/>
            <person name="Yamamoto S."/>
            <person name="Yamane H."/>
            <person name="Yoshiki S."/>
            <person name="Yoshihara R."/>
            <person name="Yukawa K."/>
            <person name="Zhong H."/>
            <person name="Yano M."/>
            <person name="Yuan Q."/>
            <person name="Ouyang S."/>
            <person name="Liu J."/>
            <person name="Jones K.M."/>
            <person name="Gansberger K."/>
            <person name="Moffat K."/>
            <person name="Hill J."/>
            <person name="Bera J."/>
            <person name="Fadrosh D."/>
            <person name="Jin S."/>
            <person name="Johri S."/>
            <person name="Kim M."/>
            <person name="Overton L."/>
            <person name="Reardon M."/>
            <person name="Tsitrin T."/>
            <person name="Vuong H."/>
            <person name="Weaver B."/>
            <person name="Ciecko A."/>
            <person name="Tallon L."/>
            <person name="Jackson J."/>
            <person name="Pai G."/>
            <person name="Aken S.V."/>
            <person name="Utterback T."/>
            <person name="Reidmuller S."/>
            <person name="Feldblyum T."/>
            <person name="Hsiao J."/>
            <person name="Zismann V."/>
            <person name="Iobst S."/>
            <person name="de Vazeille A.R."/>
            <person name="Buell C.R."/>
            <person name="Ying K."/>
            <person name="Li Y."/>
            <person name="Lu T."/>
            <person name="Huang Y."/>
            <person name="Zhao Q."/>
            <person name="Feng Q."/>
            <person name="Zhang L."/>
            <person name="Zhu J."/>
            <person name="Weng Q."/>
            <person name="Mu J."/>
            <person name="Lu Y."/>
            <person name="Fan D."/>
            <person name="Liu Y."/>
            <person name="Guan J."/>
            <person name="Zhang Y."/>
            <person name="Yu S."/>
            <person name="Liu X."/>
            <person name="Zhang Y."/>
            <person name="Hong G."/>
            <person name="Han B."/>
            <person name="Choisne N."/>
            <person name="Demange N."/>
            <person name="Orjeda G."/>
            <person name="Samain S."/>
            <person name="Cattolico L."/>
            <person name="Pelletier E."/>
            <person name="Couloux A."/>
            <person name="Segurens B."/>
            <person name="Wincker P."/>
            <person name="D'Hont A."/>
            <person name="Scarpelli C."/>
            <person name="Weissenbach J."/>
            <person name="Salanoubat M."/>
            <person name="Quetier F."/>
            <person name="Yu Y."/>
            <person name="Kim H.R."/>
            <person name="Rambo T."/>
            <person name="Currie J."/>
            <person name="Collura K."/>
            <person name="Luo M."/>
            <person name="Yang T."/>
            <person name="Ammiraju J.S.S."/>
            <person name="Engler F."/>
            <person name="Soderlund C."/>
            <person name="Wing R.A."/>
            <person name="Palmer L.E."/>
            <person name="de la Bastide M."/>
            <person name="Spiegel L."/>
            <person name="Nascimento L."/>
            <person name="Zutavern T."/>
            <person name="O'Shaughnessy A."/>
            <person name="Dike S."/>
            <person name="Dedhia N."/>
            <person name="Preston R."/>
            <person name="Balija V."/>
            <person name="McCombie W.R."/>
            <person name="Chow T."/>
            <person name="Chen H."/>
            <person name="Chung M."/>
            <person name="Chen C."/>
            <person name="Shaw J."/>
            <person name="Wu H."/>
            <person name="Hsiao K."/>
            <person name="Chao Y."/>
            <person name="Chu M."/>
            <person name="Cheng C."/>
            <person name="Hour A."/>
            <person name="Lee P."/>
            <person name="Lin S."/>
            <person name="Lin Y."/>
            <person name="Liou J."/>
            <person name="Liu S."/>
            <person name="Hsing Y."/>
            <person name="Raghuvanshi S."/>
            <person name="Mohanty A."/>
            <person name="Bharti A.K."/>
            <person name="Gaur A."/>
            <person name="Gupta V."/>
            <person name="Kumar D."/>
            <person name="Ravi V."/>
            <person name="Vij S."/>
            <person name="Kapur A."/>
            <person name="Khurana P."/>
            <person name="Khurana P."/>
            <person name="Khurana J.P."/>
            <person name="Tyagi A.K."/>
            <person name="Gaikwad K."/>
            <person name="Singh A."/>
            <person name="Dalal V."/>
            <person name="Srivastava S."/>
            <person name="Dixit A."/>
            <person name="Pal A.K."/>
            <person name="Ghazi I.A."/>
            <person name="Yadav M."/>
            <person name="Pandit A."/>
            <person name="Bhargava A."/>
            <person name="Sureshbabu K."/>
            <person name="Batra K."/>
            <person name="Sharma T.R."/>
            <person name="Mohapatra T."/>
            <person name="Singh N.K."/>
            <person name="Messing J."/>
            <person name="Nelson A.B."/>
            <person name="Fuks G."/>
            <person name="Kavchok S."/>
            <person name="Keizer G."/>
            <person name="Linton E."/>
            <person name="Llaca V."/>
            <person name="Song R."/>
            <person name="Tanyolac B."/>
            <person name="Young S."/>
            <person name="Ho-Il K."/>
            <person name="Hahn J.H."/>
            <person name="Sangsakoo G."/>
            <person name="Vanavichit A."/>
            <person name="de Mattos Luiz.A.T."/>
            <person name="Zimmer P.D."/>
            <person name="Malone G."/>
            <person name="Dellagostin O."/>
            <person name="de Oliveira A.C."/>
            <person name="Bevan M."/>
            <person name="Bancroft I."/>
            <person name="Minx P."/>
            <person name="Cordum H."/>
            <person name="Wilson R."/>
            <person name="Cheng Z."/>
            <person name="Jin W."/>
            <person name="Jiang J."/>
            <person name="Leong S.A."/>
            <person name="Iwama H."/>
            <person name="Gojobori T."/>
            <person name="Itoh T."/>
            <person name="Niimura Y."/>
            <person name="Fujii Y."/>
            <person name="Habara T."/>
            <person name="Sakai H."/>
            <person name="Sato Y."/>
            <person name="Wilson G."/>
            <person name="Kumar K."/>
            <person name="McCouch S."/>
            <person name="Juretic N."/>
            <person name="Hoen D."/>
            <person name="Wright S."/>
            <person name="Bruskiewich R."/>
            <person name="Bureau T."/>
            <person name="Miyao A."/>
            <person name="Hirochika H."/>
            <person name="Nishikawa T."/>
            <person name="Kadowaki K."/>
            <person name="Sugiura M."/>
            <person name="Burr B."/>
            <person name="Sasaki T."/>
        </authorList>
    </citation>
    <scope>NUCLEOTIDE SEQUENCE [LARGE SCALE GENOMIC DNA]</scope>
    <source>
        <strain evidence="2">cv. Nipponbare</strain>
    </source>
</reference>
<accession>Q6ZD73</accession>
<reference evidence="2" key="2">
    <citation type="journal article" date="2008" name="Nucleic Acids Res.">
        <title>The rice annotation project database (RAP-DB): 2008 update.</title>
        <authorList>
            <consortium name="The rice annotation project (RAP)"/>
        </authorList>
    </citation>
    <scope>GENOME REANNOTATION</scope>
    <source>
        <strain evidence="2">cv. Nipponbare</strain>
    </source>
</reference>
<protein>
    <submittedName>
        <fullName evidence="1">Uncharacterized protein</fullName>
    </submittedName>
</protein>
<sequence>MEGHITCCMEHVHLEAMAIRWEPASCRDHKSPITPQYPDPVDIGGARSGVADGVFAPPTSCGFRRCKSDPIPLDHLLLQEGPILPHRRPC</sequence>
<evidence type="ECO:0000313" key="2">
    <source>
        <dbReference type="Proteomes" id="UP000000763"/>
    </source>
</evidence>
<organism evidence="1 2">
    <name type="scientific">Oryza sativa subsp. japonica</name>
    <name type="common">Rice</name>
    <dbReference type="NCBI Taxonomy" id="39947"/>
    <lineage>
        <taxon>Eukaryota</taxon>
        <taxon>Viridiplantae</taxon>
        <taxon>Streptophyta</taxon>
        <taxon>Embryophyta</taxon>
        <taxon>Tracheophyta</taxon>
        <taxon>Spermatophyta</taxon>
        <taxon>Magnoliopsida</taxon>
        <taxon>Liliopsida</taxon>
        <taxon>Poales</taxon>
        <taxon>Poaceae</taxon>
        <taxon>BOP clade</taxon>
        <taxon>Oryzoideae</taxon>
        <taxon>Oryzeae</taxon>
        <taxon>Oryzinae</taxon>
        <taxon>Oryza</taxon>
        <taxon>Oryza sativa</taxon>
    </lineage>
</organism>
<gene>
    <name evidence="1" type="primary">P0450B04.16</name>
</gene>
<evidence type="ECO:0000313" key="1">
    <source>
        <dbReference type="EMBL" id="BAD09387.1"/>
    </source>
</evidence>